<organism evidence="2 3">
    <name type="scientific">Pseudomonas phage phiR18</name>
    <dbReference type="NCBI Taxonomy" id="1752027"/>
    <lineage>
        <taxon>Viruses</taxon>
        <taxon>Duplodnaviria</taxon>
        <taxon>Heunggongvirae</taxon>
        <taxon>Uroviricota</taxon>
        <taxon>Caudoviricetes</taxon>
        <taxon>Kochitakasuvirus</taxon>
        <taxon>Kochitakasuvirus R18</taxon>
    </lineage>
</organism>
<sequence>MDIAFLSAPVPLTKTYKQLRGRIEKSNYPNTSSFTSHTETPKRLEDFYAAIVEHAKQGHCLLKGQLNRNLVEESRAGSTESNQATEWVCLDIDGLEVESPQAFMDAIGLGSVSYIVQYSSSYGVLDDLLRCHIFCLLDKPVAAPLLKQWLIDVNFNTELLCSQMSLTPSGNGLHWPLDITTCQNDKLLYIAPPNLIGVPDPLQPDERYQLVKNKGTHFKLPKQIGTVSANRSRIDDKVNELRLEAGMPKRKASKYNSIGPVEFVANPDQCTVTGIKEDRGFVYLNLNGGDSWGYYHPVDKPDFIYNFKGEPTYKTKDLVPDYWHDQQRKVEEAEESGEVVTHLAFRDFNSAKYYNGWYDPDTRELVLKQAASEKQLADYMASQGRALSDRIPIWSMEFLPSEDWTLNRDYDPPVINTFVQSPYLQAKRPAKAPSVPTLIARIIHHALGGDEEVTDRFYNWLAAVMQKRVAIGTSWVLSGTQGTGKGLICNKILRPILGDTYVQQKRMDELDEKFNDFMEQCIFLFVDEVQLSEMRNGRALMQRIKNQITEERISIRGMHRAGQMMVNHVNWVFCTNMPDPIYLTSDDRRFNIAPFQPNKLLITSEEIEAIEDELQQFCDYLMMREVDFDLARAVIMTEQRERLINTSSTSIELACDAVRRGDLQFFLDELPSDSQSFVLPDTMLKLSQYKRALREVIEHASTGGKGVGRDVLHTLLRYVLPDCPTSSHKFTSLIKHHGLYVQSMRIGTRTTRGIEVDWVVPEGALDQIDGVADKPVNDEISPKTKAELKKHLKGVAGGKSK</sequence>
<proteinExistence type="predicted"/>
<dbReference type="EMBL" id="LC102729">
    <property type="protein sequence ID" value="BAU16360.1"/>
    <property type="molecule type" value="Genomic_DNA"/>
</dbReference>
<reference evidence="2" key="1">
    <citation type="journal article" date="2016" name="Genome Announc.">
        <title>Complete Genome Sequences of Broad-Host-Range Pseudomonas aeruginosa Bacteriophages phiR18 and phiS12-1.</title>
        <authorList>
            <person name="Furusawa T."/>
            <person name="Iwano H."/>
            <person name="Higuchi H."/>
            <person name="Usui M."/>
            <person name="Maruyama F."/>
            <person name="Nakagawa I."/>
            <person name="Yokota H."/>
            <person name="Tamura Y."/>
        </authorList>
    </citation>
    <scope>NUCLEOTIDE SEQUENCE [LARGE SCALE GENOMIC DNA]</scope>
</reference>
<dbReference type="RefSeq" id="YP_009604332.1">
    <property type="nucleotide sequence ID" value="NC_041964.1"/>
</dbReference>
<protein>
    <recommendedName>
        <fullName evidence="1">NrS-1 polymerase-like helicase domain-containing protein</fullName>
    </recommendedName>
</protein>
<dbReference type="SUPFAM" id="SSF52540">
    <property type="entry name" value="P-loop containing nucleoside triphosphate hydrolases"/>
    <property type="match status" value="1"/>
</dbReference>
<dbReference type="Proteomes" id="UP000221614">
    <property type="component" value="Segment"/>
</dbReference>
<name>A0A0S3UFQ0_9CAUD</name>
<feature type="domain" description="NrS-1 polymerase-like helicase" evidence="1">
    <location>
        <begin position="477"/>
        <end position="589"/>
    </location>
</feature>
<dbReference type="KEGG" id="vg:40080226"/>
<accession>A0A0S3UFQ0</accession>
<dbReference type="InterPro" id="IPR027417">
    <property type="entry name" value="P-loop_NTPase"/>
</dbReference>
<evidence type="ECO:0000259" key="1">
    <source>
        <dbReference type="Pfam" id="PF19263"/>
    </source>
</evidence>
<dbReference type="InterPro" id="IPR045455">
    <property type="entry name" value="NrS-1_pol-like_helicase"/>
</dbReference>
<dbReference type="GeneID" id="40080226"/>
<keyword evidence="3" id="KW-1185">Reference proteome</keyword>
<evidence type="ECO:0000313" key="3">
    <source>
        <dbReference type="Proteomes" id="UP000221614"/>
    </source>
</evidence>
<evidence type="ECO:0000313" key="2">
    <source>
        <dbReference type="EMBL" id="BAU16360.1"/>
    </source>
</evidence>
<dbReference type="Pfam" id="PF19263">
    <property type="entry name" value="DUF5906"/>
    <property type="match status" value="1"/>
</dbReference>